<dbReference type="InterPro" id="IPR017441">
    <property type="entry name" value="Protein_kinase_ATP_BS"/>
</dbReference>
<accession>A0A1W2TJ45</accession>
<dbReference type="OMA" id="RACIAME"/>
<sequence length="1015" mass="116404">MDDQDRAHMQNKQWKSYRIKGTNLHKYALPAAHKGDNPPPPPSPNRNTPRFFEGRRWTPYAYWVRLKSSTLPERATPYDARFHLRAAHAQAQYQQAIVHFGPPRYDVVRTLGIGGYGLAIHFRDRGSGGPNETGRDIVIKMALDGWTHDSTVIEKRMLRKVQGSAHCVQIIDPQDIGQPEEEPGLVPLDTCDSSTDHESSGNESLNRAEVRKRHRVRKRSLRTRLQAERKRRRWIERQNEIDAEILQRKARGFRSDYIVMEYLQHGSLATLMGKLSDREPRDKKHLRIPNRVLWGFWLCLIRACIAMEYPPRKFHPLRKKPEKPEGAIPYMQAKANGMIRECKRLGLKFFDPDKYAQMEAEHKQLEGDLIENLPNANGNKSDDWKLERRQNMIHRDIDPTNIFVHGFELDDTALLQWQQTRAKSSDIIDPIDPNKSEAKWKEDELNFTKRRPDRACREHELIPRLKLGDFGLAVCVKREKSNEYYRHHRIAAKHGDHPPESFGPEWEAIDLDPAGHQLADSRTCGYYSYKTNIWSIGLTMWQLITRYNPPIPPAAQPPYEVVDQYVPYNEHGQTNLDLIFKDPQYKDFKVSYCALLLDPRTTEYDWVHKDLRETIFKCLYHKPDDRPSLQELLQEAEKNTQLEFPGETDEYIKEWIQYWFFDATADASWTPPSPIPPLNQPPPPTELPMGTPSAAASQTTINDALLMEIYINNPEVATHRLMPQLFAATFPFGWSRVVNNGHQLRCGLLAVADSVKHQLGYNPTINGVTYHFSTLPSADRLQEIHQDILRRGDFDSFIAEGLTEVAETQNYNATVLGAIVVEWGRRAGIEVELGVILQGYDFPTRAASTWDHPRFIWIYNDNAQEIAMVNNLRDADQILSHFEGMRPKPPPTSAGAPDGDKTAVSGFHQGPTDTGEYAVDDDDEYSTDYGEYLTDDENPTDSGEYSTYYEEYLADQGEGLPENEDSLPDLGGYLPDLRANSQDYNGGNAPGGRVNSSDPKDDLPDYEEYENDKEN</sequence>
<feature type="compositionally biased region" description="Acidic residues" evidence="2">
    <location>
        <begin position="1004"/>
        <end position="1015"/>
    </location>
</feature>
<dbReference type="PANTHER" id="PTHR44305">
    <property type="entry name" value="SI:DKEY-192D15.2-RELATED"/>
    <property type="match status" value="1"/>
</dbReference>
<evidence type="ECO:0000256" key="2">
    <source>
        <dbReference type="SAM" id="MobiDB-lite"/>
    </source>
</evidence>
<dbReference type="GO" id="GO:0005524">
    <property type="term" value="F:ATP binding"/>
    <property type="evidence" value="ECO:0007669"/>
    <property type="project" value="UniProtKB-UniRule"/>
</dbReference>
<evidence type="ECO:0000313" key="4">
    <source>
        <dbReference type="EMBL" id="GAP88215.1"/>
    </source>
</evidence>
<feature type="region of interest" description="Disordered" evidence="2">
    <location>
        <begin position="191"/>
        <end position="219"/>
    </location>
</feature>
<dbReference type="EMBL" id="DF977475">
    <property type="protein sequence ID" value="GAP88215.1"/>
    <property type="molecule type" value="Genomic_DNA"/>
</dbReference>
<dbReference type="PROSITE" id="PS50011">
    <property type="entry name" value="PROTEIN_KINASE_DOM"/>
    <property type="match status" value="1"/>
</dbReference>
<dbReference type="GO" id="GO:0004672">
    <property type="term" value="F:protein kinase activity"/>
    <property type="evidence" value="ECO:0007669"/>
    <property type="project" value="InterPro"/>
</dbReference>
<proteinExistence type="predicted"/>
<feature type="compositionally biased region" description="Basic residues" evidence="2">
    <location>
        <begin position="210"/>
        <end position="219"/>
    </location>
</feature>
<dbReference type="OrthoDB" id="310217at2759"/>
<dbReference type="Gene3D" id="1.10.510.10">
    <property type="entry name" value="Transferase(Phosphotransferase) domain 1"/>
    <property type="match status" value="1"/>
</dbReference>
<keyword evidence="5" id="KW-1185">Reference proteome</keyword>
<keyword evidence="4" id="KW-0808">Transferase</keyword>
<feature type="region of interest" description="Disordered" evidence="2">
    <location>
        <begin position="28"/>
        <end position="52"/>
    </location>
</feature>
<keyword evidence="4" id="KW-0418">Kinase</keyword>
<organism evidence="4">
    <name type="scientific">Rosellinia necatrix</name>
    <name type="common">White root-rot fungus</name>
    <dbReference type="NCBI Taxonomy" id="77044"/>
    <lineage>
        <taxon>Eukaryota</taxon>
        <taxon>Fungi</taxon>
        <taxon>Dikarya</taxon>
        <taxon>Ascomycota</taxon>
        <taxon>Pezizomycotina</taxon>
        <taxon>Sordariomycetes</taxon>
        <taxon>Xylariomycetidae</taxon>
        <taxon>Xylariales</taxon>
        <taxon>Xylariaceae</taxon>
        <taxon>Rosellinia</taxon>
    </lineage>
</organism>
<keyword evidence="1" id="KW-0547">Nucleotide-binding</keyword>
<evidence type="ECO:0000313" key="5">
    <source>
        <dbReference type="Proteomes" id="UP000054516"/>
    </source>
</evidence>
<dbReference type="PROSITE" id="PS00107">
    <property type="entry name" value="PROTEIN_KINASE_ATP"/>
    <property type="match status" value="1"/>
</dbReference>
<feature type="domain" description="Protein kinase" evidence="3">
    <location>
        <begin position="105"/>
        <end position="642"/>
    </location>
</feature>
<dbReference type="InterPro" id="IPR000719">
    <property type="entry name" value="Prot_kinase_dom"/>
</dbReference>
<dbReference type="InterPro" id="IPR011009">
    <property type="entry name" value="Kinase-like_dom_sf"/>
</dbReference>
<dbReference type="InterPro" id="IPR053083">
    <property type="entry name" value="TF_kinase-domain_protein"/>
</dbReference>
<feature type="region of interest" description="Disordered" evidence="2">
    <location>
        <begin position="671"/>
        <end position="694"/>
    </location>
</feature>
<reference evidence="4" key="1">
    <citation type="submission" date="2016-03" db="EMBL/GenBank/DDBJ databases">
        <title>Draft genome sequence of Rosellinia necatrix.</title>
        <authorList>
            <person name="Kanematsu S."/>
        </authorList>
    </citation>
    <scope>NUCLEOTIDE SEQUENCE [LARGE SCALE GENOMIC DNA]</scope>
    <source>
        <strain evidence="4">W97</strain>
    </source>
</reference>
<feature type="region of interest" description="Disordered" evidence="2">
    <location>
        <begin position="882"/>
        <end position="1015"/>
    </location>
</feature>
<evidence type="ECO:0000256" key="1">
    <source>
        <dbReference type="PROSITE-ProRule" id="PRU10141"/>
    </source>
</evidence>
<dbReference type="Proteomes" id="UP000054516">
    <property type="component" value="Unassembled WGS sequence"/>
</dbReference>
<protein>
    <submittedName>
        <fullName evidence="4">Putative serine threonine protein kinase protein</fullName>
    </submittedName>
</protein>
<feature type="compositionally biased region" description="Pro residues" evidence="2">
    <location>
        <begin position="671"/>
        <end position="686"/>
    </location>
</feature>
<dbReference type="PANTHER" id="PTHR44305:SF2">
    <property type="entry name" value="SI:DKEY-192D15.2"/>
    <property type="match status" value="1"/>
</dbReference>
<name>A0A1W2TJ45_ROSNE</name>
<dbReference type="STRING" id="77044.A0A1W2TJ45"/>
<evidence type="ECO:0000259" key="3">
    <source>
        <dbReference type="PROSITE" id="PS50011"/>
    </source>
</evidence>
<feature type="binding site" evidence="1">
    <location>
        <position position="140"/>
    </location>
    <ligand>
        <name>ATP</name>
        <dbReference type="ChEBI" id="CHEBI:30616"/>
    </ligand>
</feature>
<keyword evidence="1" id="KW-0067">ATP-binding</keyword>
<dbReference type="SUPFAM" id="SSF56112">
    <property type="entry name" value="Protein kinase-like (PK-like)"/>
    <property type="match status" value="2"/>
</dbReference>
<dbReference type="AlphaFoldDB" id="A0A1W2TJ45"/>
<dbReference type="SMART" id="SM00220">
    <property type="entry name" value="S_TKc"/>
    <property type="match status" value="1"/>
</dbReference>
<gene>
    <name evidence="4" type="ORF">SAMD00023353_3000030</name>
</gene>